<name>C0N6F9_9GAMM</name>
<evidence type="ECO:0000313" key="3">
    <source>
        <dbReference type="EMBL" id="EEF79274.1"/>
    </source>
</evidence>
<feature type="region of interest" description="Disordered" evidence="1">
    <location>
        <begin position="244"/>
        <end position="269"/>
    </location>
</feature>
<evidence type="ECO:0000259" key="2">
    <source>
        <dbReference type="Pfam" id="PF11726"/>
    </source>
</evidence>
<keyword evidence="4" id="KW-1185">Reference proteome</keyword>
<dbReference type="Proteomes" id="UP000004679">
    <property type="component" value="Unassembled WGS sequence"/>
</dbReference>
<reference evidence="3 4" key="1">
    <citation type="journal article" date="2011" name="J. Bacteriol.">
        <title>Draft genome sequence of the chemolithoheterotrophic, halophilic methylotroph Methylophaga thiooxydans DMS010.</title>
        <authorList>
            <person name="Boden R."/>
            <person name="Ferriera S."/>
            <person name="Johnson J."/>
            <person name="Kelly D.P."/>
            <person name="Murrell J.C."/>
            <person name="Schafer H."/>
        </authorList>
    </citation>
    <scope>NUCLEOTIDE SEQUENCE [LARGE SCALE GENOMIC DNA]</scope>
    <source>
        <strain evidence="3 4">DMS010</strain>
    </source>
</reference>
<organism evidence="3 4">
    <name type="scientific">Methylophaga thiooxydans DMS010</name>
    <dbReference type="NCBI Taxonomy" id="637616"/>
    <lineage>
        <taxon>Bacteria</taxon>
        <taxon>Pseudomonadati</taxon>
        <taxon>Pseudomonadota</taxon>
        <taxon>Gammaproteobacteria</taxon>
        <taxon>Thiotrichales</taxon>
        <taxon>Piscirickettsiaceae</taxon>
        <taxon>Methylophaga</taxon>
    </lineage>
</organism>
<feature type="compositionally biased region" description="Basic and acidic residues" evidence="1">
    <location>
        <begin position="259"/>
        <end position="269"/>
    </location>
</feature>
<dbReference type="InterPro" id="IPR057271">
    <property type="entry name" value="YagK_YfjJ_C"/>
</dbReference>
<dbReference type="EMBL" id="GG657899">
    <property type="protein sequence ID" value="EEF79274.1"/>
    <property type="molecule type" value="Genomic_DNA"/>
</dbReference>
<accession>C0N6F9</accession>
<dbReference type="AlphaFoldDB" id="C0N6F9"/>
<protein>
    <recommendedName>
        <fullName evidence="2">YagK/YfjJ C-terminal domain-containing protein</fullName>
    </recommendedName>
</protein>
<dbReference type="RefSeq" id="WP_008291360.1">
    <property type="nucleotide sequence ID" value="NZ_GG657899.1"/>
</dbReference>
<gene>
    <name evidence="3" type="ORF">MDMS009_1861</name>
</gene>
<dbReference type="OrthoDB" id="5593782at2"/>
<dbReference type="HOGENOM" id="CLU_086947_1_1_6"/>
<dbReference type="Pfam" id="PF11726">
    <property type="entry name" value="YagK_YfjJ_C"/>
    <property type="match status" value="1"/>
</dbReference>
<proteinExistence type="predicted"/>
<evidence type="ECO:0000313" key="4">
    <source>
        <dbReference type="Proteomes" id="UP000004679"/>
    </source>
</evidence>
<sequence>MNKLKNPPGGFDRAELSETKKLGLSASAVSPNFEIQDQAREFLVSIEANHDINTGGENLVHRPAPSKRTRNRKKVIYGDDFEFGGYRYLINSKPSGIYLRIMTTMMEQLEVCLVRWSRVFMLRFDLHTYQHTHSNQIITKFRKRLFERIKWRYQVDEIGFCWVREQERAKAQHYHFVIFLDGDRIRHSSKLNRIIKDAWETYDGNNHMPVIPRPFVFIDTHEAKKKAVYRISYLAKARGKGYRPPQTKDYGSSRMKIKGGIDDVKETRQ</sequence>
<feature type="domain" description="YagK/YfjJ C-terminal" evidence="2">
    <location>
        <begin position="115"/>
        <end position="200"/>
    </location>
</feature>
<evidence type="ECO:0000256" key="1">
    <source>
        <dbReference type="SAM" id="MobiDB-lite"/>
    </source>
</evidence>